<reference evidence="1" key="1">
    <citation type="journal article" date="2021" name="PeerJ">
        <title>Extensive microbial diversity within the chicken gut microbiome revealed by metagenomics and culture.</title>
        <authorList>
            <person name="Gilroy R."/>
            <person name="Ravi A."/>
            <person name="Getino M."/>
            <person name="Pursley I."/>
            <person name="Horton D.L."/>
            <person name="Alikhan N.F."/>
            <person name="Baker D."/>
            <person name="Gharbi K."/>
            <person name="Hall N."/>
            <person name="Watson M."/>
            <person name="Adriaenssens E.M."/>
            <person name="Foster-Nyarko E."/>
            <person name="Jarju S."/>
            <person name="Secka A."/>
            <person name="Antonio M."/>
            <person name="Oren A."/>
            <person name="Chaudhuri R.R."/>
            <person name="La Ragione R."/>
            <person name="Hildebrand F."/>
            <person name="Pallen M.J."/>
        </authorList>
    </citation>
    <scope>NUCLEOTIDE SEQUENCE</scope>
    <source>
        <strain evidence="1">CHK160-9182</strain>
    </source>
</reference>
<reference evidence="1" key="2">
    <citation type="submission" date="2021-04" db="EMBL/GenBank/DDBJ databases">
        <authorList>
            <person name="Gilroy R."/>
        </authorList>
    </citation>
    <scope>NUCLEOTIDE SEQUENCE</scope>
    <source>
        <strain evidence="1">CHK160-9182</strain>
    </source>
</reference>
<evidence type="ECO:0000313" key="1">
    <source>
        <dbReference type="EMBL" id="HIW05905.1"/>
    </source>
</evidence>
<accession>A0A9D1Q347</accession>
<proteinExistence type="predicted"/>
<dbReference type="Proteomes" id="UP000823934">
    <property type="component" value="Unassembled WGS sequence"/>
</dbReference>
<sequence>MISEKLTNLMNAARQKYTVIGKLTVDDLKRLLLAKQLFNETPKMSGATDDGGWQRYQHNDNPVQIYPDSNTGYVVAKKGQTIYQAVDLRTDGKFQNTFISFYQNGVGHHNVVPDIKKIDDNTIRLSASYTCELDGTYLLLDLNQLMIVGGTYYEVGNFKAYISELGGVTKLPLFAFLRGGARYVA</sequence>
<gene>
    <name evidence="1" type="ORF">H9889_01060</name>
</gene>
<organism evidence="1 2">
    <name type="scientific">Candidatus Ignatzschineria merdigallinarum</name>
    <dbReference type="NCBI Taxonomy" id="2838621"/>
    <lineage>
        <taxon>Bacteria</taxon>
        <taxon>Pseudomonadati</taxon>
        <taxon>Pseudomonadota</taxon>
        <taxon>Gammaproteobacteria</taxon>
        <taxon>Cardiobacteriales</taxon>
        <taxon>Ignatzschineriaceae</taxon>
        <taxon>Ignatzschineria</taxon>
    </lineage>
</organism>
<name>A0A9D1Q347_9GAMM</name>
<comment type="caution">
    <text evidence="1">The sequence shown here is derived from an EMBL/GenBank/DDBJ whole genome shotgun (WGS) entry which is preliminary data.</text>
</comment>
<evidence type="ECO:0000313" key="2">
    <source>
        <dbReference type="Proteomes" id="UP000823934"/>
    </source>
</evidence>
<dbReference type="EMBL" id="DXHP01000025">
    <property type="protein sequence ID" value="HIW05905.1"/>
    <property type="molecule type" value="Genomic_DNA"/>
</dbReference>
<protein>
    <submittedName>
        <fullName evidence="1">Uncharacterized protein</fullName>
    </submittedName>
</protein>
<dbReference type="AlphaFoldDB" id="A0A9D1Q347"/>